<gene>
    <name evidence="2" type="ORF">BELL_0303g00110</name>
</gene>
<evidence type="ECO:0000313" key="2">
    <source>
        <dbReference type="EMBL" id="TGO74172.1"/>
    </source>
</evidence>
<comment type="caution">
    <text evidence="2">The sequence shown here is derived from an EMBL/GenBank/DDBJ whole genome shotgun (WGS) entry which is preliminary data.</text>
</comment>
<accession>A0A4Z1JSJ7</accession>
<evidence type="ECO:0000313" key="3">
    <source>
        <dbReference type="Proteomes" id="UP000297229"/>
    </source>
</evidence>
<name>A0A4Z1JSJ7_9HELO</name>
<feature type="compositionally biased region" description="Polar residues" evidence="1">
    <location>
        <begin position="46"/>
        <end position="55"/>
    </location>
</feature>
<proteinExistence type="predicted"/>
<dbReference type="AlphaFoldDB" id="A0A4Z1JSJ7"/>
<protein>
    <submittedName>
        <fullName evidence="2">Uncharacterized protein</fullName>
    </submittedName>
</protein>
<organism evidence="2 3">
    <name type="scientific">Botrytis elliptica</name>
    <dbReference type="NCBI Taxonomy" id="278938"/>
    <lineage>
        <taxon>Eukaryota</taxon>
        <taxon>Fungi</taxon>
        <taxon>Dikarya</taxon>
        <taxon>Ascomycota</taxon>
        <taxon>Pezizomycotina</taxon>
        <taxon>Leotiomycetes</taxon>
        <taxon>Helotiales</taxon>
        <taxon>Sclerotiniaceae</taxon>
        <taxon>Botrytis</taxon>
    </lineage>
</organism>
<reference evidence="2 3" key="1">
    <citation type="submission" date="2017-12" db="EMBL/GenBank/DDBJ databases">
        <title>Comparative genomics of Botrytis spp.</title>
        <authorList>
            <person name="Valero-Jimenez C.A."/>
            <person name="Tapia P."/>
            <person name="Veloso J."/>
            <person name="Silva-Moreno E."/>
            <person name="Staats M."/>
            <person name="Valdes J.H."/>
            <person name="Van Kan J.A.L."/>
        </authorList>
    </citation>
    <scope>NUCLEOTIDE SEQUENCE [LARGE SCALE GENOMIC DNA]</scope>
    <source>
        <strain evidence="2 3">Be9601</strain>
    </source>
</reference>
<evidence type="ECO:0000256" key="1">
    <source>
        <dbReference type="SAM" id="MobiDB-lite"/>
    </source>
</evidence>
<dbReference type="EMBL" id="PQXM01000301">
    <property type="protein sequence ID" value="TGO74172.1"/>
    <property type="molecule type" value="Genomic_DNA"/>
</dbReference>
<dbReference type="Proteomes" id="UP000297229">
    <property type="component" value="Unassembled WGS sequence"/>
</dbReference>
<dbReference type="OrthoDB" id="10505311at2759"/>
<feature type="region of interest" description="Disordered" evidence="1">
    <location>
        <begin position="34"/>
        <end position="61"/>
    </location>
</feature>
<keyword evidence="3" id="KW-1185">Reference proteome</keyword>
<sequence length="91" mass="9939">MANETNVDLEKRQKAPALDLSVVSEPTFEEILSATPAKNKGVDSSHGFSKTQSVGRSPHLPLFPPSSVTGARWALVYRRAARSRSTVFISR</sequence>